<dbReference type="PANTHER" id="PTHR11439">
    <property type="entry name" value="GAG-POL-RELATED RETROTRANSPOSON"/>
    <property type="match status" value="1"/>
</dbReference>
<protein>
    <recommendedName>
        <fullName evidence="3">Mitochondrial protein</fullName>
    </recommendedName>
</protein>
<dbReference type="EMBL" id="BAABME010006437">
    <property type="protein sequence ID" value="GAA0168354.1"/>
    <property type="molecule type" value="Genomic_DNA"/>
</dbReference>
<dbReference type="PANTHER" id="PTHR11439:SF463">
    <property type="entry name" value="REVERSE TRANSCRIPTASE TY1_COPIA-TYPE DOMAIN-CONTAINING PROTEIN"/>
    <property type="match status" value="1"/>
</dbReference>
<name>A0AAV3QXH8_LITER</name>
<comment type="caution">
    <text evidence="1">The sequence shown here is derived from an EMBL/GenBank/DDBJ whole genome shotgun (WGS) entry which is preliminary data.</text>
</comment>
<dbReference type="SUPFAM" id="SSF56672">
    <property type="entry name" value="DNA/RNA polymerases"/>
    <property type="match status" value="1"/>
</dbReference>
<dbReference type="CDD" id="cd09272">
    <property type="entry name" value="RNase_HI_RT_Ty1"/>
    <property type="match status" value="1"/>
</dbReference>
<evidence type="ECO:0000313" key="1">
    <source>
        <dbReference type="EMBL" id="GAA0168354.1"/>
    </source>
</evidence>
<dbReference type="InterPro" id="IPR043502">
    <property type="entry name" value="DNA/RNA_pol_sf"/>
</dbReference>
<gene>
    <name evidence="1" type="ORF">LIER_23087</name>
</gene>
<evidence type="ECO:0000313" key="2">
    <source>
        <dbReference type="Proteomes" id="UP001454036"/>
    </source>
</evidence>
<evidence type="ECO:0008006" key="3">
    <source>
        <dbReference type="Google" id="ProtNLM"/>
    </source>
</evidence>
<dbReference type="AlphaFoldDB" id="A0AAV3QXH8"/>
<sequence length="144" mass="16009">MACPIVKTPTTLKSDFKSLDGTPLANPHEYRMLVGSLQYMSVTRPDITYALNLSSQFIQSPTASHLIDSQKNFTISCSRSTPTQGIVLSLVKSFQLTDSDWAGCPFIRRSTSGFYVFWGNNLVSWSSTKQPTVARSSTEAKYRL</sequence>
<proteinExistence type="predicted"/>
<reference evidence="1 2" key="1">
    <citation type="submission" date="2024-01" db="EMBL/GenBank/DDBJ databases">
        <title>The complete chloroplast genome sequence of Lithospermum erythrorhizon: insights into the phylogenetic relationship among Boraginaceae species and the maternal lineages of purple gromwells.</title>
        <authorList>
            <person name="Okada T."/>
            <person name="Watanabe K."/>
        </authorList>
    </citation>
    <scope>NUCLEOTIDE SEQUENCE [LARGE SCALE GENOMIC DNA]</scope>
</reference>
<accession>A0AAV3QXH8</accession>
<dbReference type="Proteomes" id="UP001454036">
    <property type="component" value="Unassembled WGS sequence"/>
</dbReference>
<keyword evidence="2" id="KW-1185">Reference proteome</keyword>
<organism evidence="1 2">
    <name type="scientific">Lithospermum erythrorhizon</name>
    <name type="common">Purple gromwell</name>
    <name type="synonym">Lithospermum officinale var. erythrorhizon</name>
    <dbReference type="NCBI Taxonomy" id="34254"/>
    <lineage>
        <taxon>Eukaryota</taxon>
        <taxon>Viridiplantae</taxon>
        <taxon>Streptophyta</taxon>
        <taxon>Embryophyta</taxon>
        <taxon>Tracheophyta</taxon>
        <taxon>Spermatophyta</taxon>
        <taxon>Magnoliopsida</taxon>
        <taxon>eudicotyledons</taxon>
        <taxon>Gunneridae</taxon>
        <taxon>Pentapetalae</taxon>
        <taxon>asterids</taxon>
        <taxon>lamiids</taxon>
        <taxon>Boraginales</taxon>
        <taxon>Boraginaceae</taxon>
        <taxon>Boraginoideae</taxon>
        <taxon>Lithospermeae</taxon>
        <taxon>Lithospermum</taxon>
    </lineage>
</organism>